<feature type="compositionally biased region" description="Low complexity" evidence="1">
    <location>
        <begin position="138"/>
        <end position="153"/>
    </location>
</feature>
<comment type="caution">
    <text evidence="2">The sequence shown here is derived from an EMBL/GenBank/DDBJ whole genome shotgun (WGS) entry which is preliminary data.</text>
</comment>
<dbReference type="AlphaFoldDB" id="A0A815X6C6"/>
<feature type="compositionally biased region" description="Polar residues" evidence="1">
    <location>
        <begin position="154"/>
        <end position="174"/>
    </location>
</feature>
<dbReference type="Proteomes" id="UP000681967">
    <property type="component" value="Unassembled WGS sequence"/>
</dbReference>
<evidence type="ECO:0000256" key="1">
    <source>
        <dbReference type="SAM" id="MobiDB-lite"/>
    </source>
</evidence>
<evidence type="ECO:0000313" key="2">
    <source>
        <dbReference type="EMBL" id="CAF1550916.1"/>
    </source>
</evidence>
<protein>
    <submittedName>
        <fullName evidence="2">Uncharacterized protein</fullName>
    </submittedName>
</protein>
<proteinExistence type="predicted"/>
<reference evidence="2" key="1">
    <citation type="submission" date="2021-02" db="EMBL/GenBank/DDBJ databases">
        <authorList>
            <person name="Nowell W R."/>
        </authorList>
    </citation>
    <scope>NUCLEOTIDE SEQUENCE</scope>
</reference>
<evidence type="ECO:0000313" key="3">
    <source>
        <dbReference type="EMBL" id="CAF4062580.1"/>
    </source>
</evidence>
<dbReference type="EMBL" id="CAJOBH010006657">
    <property type="protein sequence ID" value="CAF4062580.1"/>
    <property type="molecule type" value="Genomic_DNA"/>
</dbReference>
<sequence length="216" mass="23942">MSESTKLKNLLNKVKPTIQYEVRKKKPKSTSEFLEFAKQAEELVQLSATTIHSNTATYTVPYVNFPTTSSSSGNASLNFSRNFNQNRSLQATKKVSFNPASSTFTYNSSQSPRYASAASYSSTRNFQPNQYKAPATASNNNSNNSTSNSNSNNRQSIQRSQVKNLRNTMRSHSRSANVICSADPLGRNDNTDQSFLDNICTVCQQSDHEASACKNF</sequence>
<name>A0A815X6C6_9BILA</name>
<dbReference type="EMBL" id="CAJNOV010014498">
    <property type="protein sequence ID" value="CAF1550916.1"/>
    <property type="molecule type" value="Genomic_DNA"/>
</dbReference>
<accession>A0A815X6C6</accession>
<evidence type="ECO:0000313" key="4">
    <source>
        <dbReference type="Proteomes" id="UP000663855"/>
    </source>
</evidence>
<organism evidence="2 4">
    <name type="scientific">Rotaria magnacalcarata</name>
    <dbReference type="NCBI Taxonomy" id="392030"/>
    <lineage>
        <taxon>Eukaryota</taxon>
        <taxon>Metazoa</taxon>
        <taxon>Spiralia</taxon>
        <taxon>Gnathifera</taxon>
        <taxon>Rotifera</taxon>
        <taxon>Eurotatoria</taxon>
        <taxon>Bdelloidea</taxon>
        <taxon>Philodinida</taxon>
        <taxon>Philodinidae</taxon>
        <taxon>Rotaria</taxon>
    </lineage>
</organism>
<gene>
    <name evidence="3" type="ORF">BYL167_LOCUS17050</name>
    <name evidence="2" type="ORF">CJN711_LOCUS30399</name>
</gene>
<dbReference type="Proteomes" id="UP000663855">
    <property type="component" value="Unassembled WGS sequence"/>
</dbReference>
<feature type="region of interest" description="Disordered" evidence="1">
    <location>
        <begin position="119"/>
        <end position="174"/>
    </location>
</feature>